<dbReference type="EMBL" id="KN847475">
    <property type="protein sequence ID" value="KIX09657.1"/>
    <property type="molecule type" value="Genomic_DNA"/>
</dbReference>
<feature type="transmembrane region" description="Helical" evidence="6">
    <location>
        <begin position="381"/>
        <end position="399"/>
    </location>
</feature>
<feature type="transmembrane region" description="Helical" evidence="6">
    <location>
        <begin position="91"/>
        <end position="113"/>
    </location>
</feature>
<dbReference type="PANTHER" id="PTHR43791:SF47">
    <property type="entry name" value="MAJOR FACILITATOR SUPERFAMILY (MFS) PROFILE DOMAIN-CONTAINING PROTEIN-RELATED"/>
    <property type="match status" value="1"/>
</dbReference>
<dbReference type="Proteomes" id="UP000053617">
    <property type="component" value="Unassembled WGS sequence"/>
</dbReference>
<dbReference type="GeneID" id="25288809"/>
<keyword evidence="8" id="KW-1185">Reference proteome</keyword>
<proteinExistence type="predicted"/>
<reference evidence="7 8" key="1">
    <citation type="submission" date="2015-01" db="EMBL/GenBank/DDBJ databases">
        <title>The Genome Sequence of Rhinocladiella mackenzie CBS 650.93.</title>
        <authorList>
            <consortium name="The Broad Institute Genomics Platform"/>
            <person name="Cuomo C."/>
            <person name="de Hoog S."/>
            <person name="Gorbushina A."/>
            <person name="Stielow B."/>
            <person name="Teixiera M."/>
            <person name="Abouelleil A."/>
            <person name="Chapman S.B."/>
            <person name="Priest M."/>
            <person name="Young S.K."/>
            <person name="Wortman J."/>
            <person name="Nusbaum C."/>
            <person name="Birren B."/>
        </authorList>
    </citation>
    <scope>NUCLEOTIDE SEQUENCE [LARGE SCALE GENOMIC DNA]</scope>
    <source>
        <strain evidence="7 8">CBS 650.93</strain>
    </source>
</reference>
<name>A0A0D2G4M6_9EURO</name>
<dbReference type="Gene3D" id="1.20.1250.20">
    <property type="entry name" value="MFS general substrate transporter like domains"/>
    <property type="match status" value="2"/>
</dbReference>
<feature type="transmembrane region" description="Helical" evidence="6">
    <location>
        <begin position="120"/>
        <end position="139"/>
    </location>
</feature>
<feature type="transmembrane region" description="Helical" evidence="6">
    <location>
        <begin position="405"/>
        <end position="426"/>
    </location>
</feature>
<feature type="transmembrane region" description="Helical" evidence="6">
    <location>
        <begin position="438"/>
        <end position="458"/>
    </location>
</feature>
<protein>
    <recommendedName>
        <fullName evidence="9">Major facilitator superfamily (MFS) profile domain-containing protein</fullName>
    </recommendedName>
</protein>
<dbReference type="FunFam" id="1.20.1250.20:FF:000511">
    <property type="entry name" value="MFS general substrate transporter"/>
    <property type="match status" value="1"/>
</dbReference>
<dbReference type="GO" id="GO:0016020">
    <property type="term" value="C:membrane"/>
    <property type="evidence" value="ECO:0007669"/>
    <property type="project" value="UniProtKB-SubCell"/>
</dbReference>
<dbReference type="SUPFAM" id="SSF103473">
    <property type="entry name" value="MFS general substrate transporter"/>
    <property type="match status" value="1"/>
</dbReference>
<dbReference type="InterPro" id="IPR036259">
    <property type="entry name" value="MFS_trans_sf"/>
</dbReference>
<dbReference type="PANTHER" id="PTHR43791">
    <property type="entry name" value="PERMEASE-RELATED"/>
    <property type="match status" value="1"/>
</dbReference>
<keyword evidence="5 6" id="KW-0472">Membrane</keyword>
<sequence>MATAVPVEKEVDIDELERAGKVESVDSDKLNDARIESFTPQEQKKIIRRIDRRLVLTLGLLYAASLMDRTNLGIAVVAGMGVDLVLIGNRYSIIVLLFFITYVLLQPPATVVLRKVGPRIFLPSITLLWGITMICFGFVKHWSDLIPLRLILGVFEAGFFPGCAYLLSCWYPRYELQKRNAVFYLIGSMASAFSGILAYGFSQLKNHGDGPVWWGQHYGPTEEDPDAPSGILPGIAGWRWIFILQGVLTCVMAILSYAVIVDFPELANKTFGFKFLNQKEVDFIVARIEKDRHDVIPEPFNLMKYIKCGLDWKVWGFAALFGLTTTNTYAIAYFLPIILNVGMGFGVAASQCLVAPPYVAAALVMYLFAWIGDKYHIRSPLVLINGCALLIGLPLLGYLDNVGVRYFGVFIATSACNANVPCVLTWQANNIRGQWKRALCSATLVGAGGIGGIIGSTVFRDQDSPEYHPGILTCMISSGLIIVITLALDLKFYRANKRVAAGGKAIEGLQGFRYTY</sequence>
<feature type="transmembrane region" description="Helical" evidence="6">
    <location>
        <begin position="238"/>
        <end position="260"/>
    </location>
</feature>
<evidence type="ECO:0000256" key="6">
    <source>
        <dbReference type="SAM" id="Phobius"/>
    </source>
</evidence>
<feature type="transmembrane region" description="Helical" evidence="6">
    <location>
        <begin position="470"/>
        <end position="488"/>
    </location>
</feature>
<evidence type="ECO:0000256" key="5">
    <source>
        <dbReference type="ARBA" id="ARBA00023136"/>
    </source>
</evidence>
<accession>A0A0D2G4M6</accession>
<evidence type="ECO:0000256" key="4">
    <source>
        <dbReference type="ARBA" id="ARBA00022989"/>
    </source>
</evidence>
<feature type="transmembrane region" description="Helical" evidence="6">
    <location>
        <begin position="345"/>
        <end position="369"/>
    </location>
</feature>
<dbReference type="InterPro" id="IPR011701">
    <property type="entry name" value="MFS"/>
</dbReference>
<dbReference type="AlphaFoldDB" id="A0A0D2G4M6"/>
<feature type="transmembrane region" description="Helical" evidence="6">
    <location>
        <begin position="151"/>
        <end position="170"/>
    </location>
</feature>
<dbReference type="FunFam" id="1.20.1250.20:FF:000409">
    <property type="entry name" value="MFS general substrate transporter"/>
    <property type="match status" value="1"/>
</dbReference>
<evidence type="ECO:0000313" key="8">
    <source>
        <dbReference type="Proteomes" id="UP000053617"/>
    </source>
</evidence>
<feature type="transmembrane region" description="Helical" evidence="6">
    <location>
        <begin position="314"/>
        <end position="339"/>
    </location>
</feature>
<dbReference type="GO" id="GO:0022857">
    <property type="term" value="F:transmembrane transporter activity"/>
    <property type="evidence" value="ECO:0007669"/>
    <property type="project" value="InterPro"/>
</dbReference>
<evidence type="ECO:0000256" key="1">
    <source>
        <dbReference type="ARBA" id="ARBA00004141"/>
    </source>
</evidence>
<dbReference type="VEuPathDB" id="FungiDB:Z518_00738"/>
<dbReference type="Pfam" id="PF07690">
    <property type="entry name" value="MFS_1"/>
    <property type="match status" value="1"/>
</dbReference>
<evidence type="ECO:0000313" key="7">
    <source>
        <dbReference type="EMBL" id="KIX09657.1"/>
    </source>
</evidence>
<dbReference type="RefSeq" id="XP_013276793.1">
    <property type="nucleotide sequence ID" value="XM_013421339.1"/>
</dbReference>
<gene>
    <name evidence="7" type="ORF">Z518_00738</name>
</gene>
<evidence type="ECO:0000256" key="2">
    <source>
        <dbReference type="ARBA" id="ARBA00022448"/>
    </source>
</evidence>
<organism evidence="7 8">
    <name type="scientific">Rhinocladiella mackenziei CBS 650.93</name>
    <dbReference type="NCBI Taxonomy" id="1442369"/>
    <lineage>
        <taxon>Eukaryota</taxon>
        <taxon>Fungi</taxon>
        <taxon>Dikarya</taxon>
        <taxon>Ascomycota</taxon>
        <taxon>Pezizomycotina</taxon>
        <taxon>Eurotiomycetes</taxon>
        <taxon>Chaetothyriomycetidae</taxon>
        <taxon>Chaetothyriales</taxon>
        <taxon>Herpotrichiellaceae</taxon>
        <taxon>Rhinocladiella</taxon>
    </lineage>
</organism>
<evidence type="ECO:0000256" key="3">
    <source>
        <dbReference type="ARBA" id="ARBA00022692"/>
    </source>
</evidence>
<keyword evidence="2" id="KW-0813">Transport</keyword>
<feature type="transmembrane region" description="Helical" evidence="6">
    <location>
        <begin position="54"/>
        <end position="79"/>
    </location>
</feature>
<keyword evidence="3 6" id="KW-0812">Transmembrane</keyword>
<feature type="transmembrane region" description="Helical" evidence="6">
    <location>
        <begin position="182"/>
        <end position="201"/>
    </location>
</feature>
<comment type="subcellular location">
    <subcellularLocation>
        <location evidence="1">Membrane</location>
        <topology evidence="1">Multi-pass membrane protein</topology>
    </subcellularLocation>
</comment>
<dbReference type="OrthoDB" id="3639251at2759"/>
<dbReference type="HOGENOM" id="CLU_001265_0_1_1"/>
<keyword evidence="4 6" id="KW-1133">Transmembrane helix</keyword>
<evidence type="ECO:0008006" key="9">
    <source>
        <dbReference type="Google" id="ProtNLM"/>
    </source>
</evidence>